<dbReference type="Gene3D" id="1.10.287.130">
    <property type="match status" value="1"/>
</dbReference>
<dbReference type="SUPFAM" id="SSF47384">
    <property type="entry name" value="Homodimeric domain of signal transducing histidine kinase"/>
    <property type="match status" value="1"/>
</dbReference>
<dbReference type="InterPro" id="IPR036890">
    <property type="entry name" value="HATPase_C_sf"/>
</dbReference>
<evidence type="ECO:0000313" key="9">
    <source>
        <dbReference type="Proteomes" id="UP000326202"/>
    </source>
</evidence>
<proteinExistence type="predicted"/>
<feature type="transmembrane region" description="Helical" evidence="6">
    <location>
        <begin position="24"/>
        <end position="44"/>
    </location>
</feature>
<dbReference type="Gene3D" id="3.30.565.10">
    <property type="entry name" value="Histidine kinase-like ATPase, C-terminal domain"/>
    <property type="match status" value="1"/>
</dbReference>
<dbReference type="PANTHER" id="PTHR43047">
    <property type="entry name" value="TWO-COMPONENT HISTIDINE PROTEIN KINASE"/>
    <property type="match status" value="1"/>
</dbReference>
<keyword evidence="4" id="KW-0808">Transferase</keyword>
<dbReference type="InterPro" id="IPR003594">
    <property type="entry name" value="HATPase_dom"/>
</dbReference>
<dbReference type="Gene3D" id="3.30.450.20">
    <property type="entry name" value="PAS domain"/>
    <property type="match status" value="2"/>
</dbReference>
<dbReference type="PRINTS" id="PR00344">
    <property type="entry name" value="BCTRLSENSOR"/>
</dbReference>
<sequence length="696" mass="76734">MGLGAPRWALAAEAGEMAGWGSGWLLTALLLGLLVGLVAAGLLVRRERTRAVAREREAAIERTTLENARAEAAGQIASIAGQRDGLQQILDNIPVPIWRRRGDLSLDFVNLAYARAVEADRPKVLLEQTELAGGRALAERARDLGLGQSESRPTVVGGERLLFDFNEQPLPDGRLIGYARDMTSVESTQFELARHIQAHGEVLEQLSTGIIILGPDARVKFFNSAYTRLWGLEAEFLRSEPTLEQLLEQLREKRRLPEQPDFPAYKRELRRSLMSAINPLEALLHLPDNRTIRRVAAPHPFGGIVMTFEDVTDTLALERSYNTLIDVQRETLDNLFEGVAVFGADGRLKLFNPAFVRMWGFHEGDLVDEPHATQLVDLIRSFFETVAWPRLKQRMIDRLQDRTARTGRMERADGSTIDFAAVPLPDGACLMIYMDVSDSVRVQRALAERNAALETADRLKSEFIANVSYELRTPLNAIIGFAEILDQQYFGPLTERQAEYSHGIIDASQQLLLLINDILDIATIEAGYLQLELAPVDVAAMLKDLVTLSAERARSRGVALELDCPPDIGRVTGDERRLKQAIYNLISNAMKFTPLGGAVRMAARRTEGQLEIEVVDNGVGIAEQDQGQAFQKFARVGGRRQSGSGLGLALVKSLIELHGGQVELVSKPGVGTRVACRLPATPSDAPIDTPERRAAG</sequence>
<dbReference type="PANTHER" id="PTHR43047:SF72">
    <property type="entry name" value="OSMOSENSING HISTIDINE PROTEIN KINASE SLN1"/>
    <property type="match status" value="1"/>
</dbReference>
<dbReference type="Pfam" id="PF12860">
    <property type="entry name" value="PAS_7"/>
    <property type="match status" value="2"/>
</dbReference>
<dbReference type="InterPro" id="IPR000014">
    <property type="entry name" value="PAS"/>
</dbReference>
<dbReference type="InterPro" id="IPR035965">
    <property type="entry name" value="PAS-like_dom_sf"/>
</dbReference>
<dbReference type="Proteomes" id="UP000326202">
    <property type="component" value="Chromosome"/>
</dbReference>
<keyword evidence="9" id="KW-1185">Reference proteome</keyword>
<evidence type="ECO:0000256" key="2">
    <source>
        <dbReference type="ARBA" id="ARBA00012438"/>
    </source>
</evidence>
<accession>A0A5J6MC84</accession>
<dbReference type="PROSITE" id="PS50109">
    <property type="entry name" value="HIS_KIN"/>
    <property type="match status" value="1"/>
</dbReference>
<dbReference type="SMART" id="SM00091">
    <property type="entry name" value="PAS"/>
    <property type="match status" value="2"/>
</dbReference>
<dbReference type="CDD" id="cd00082">
    <property type="entry name" value="HisKA"/>
    <property type="match status" value="1"/>
</dbReference>
<dbReference type="EMBL" id="CP042906">
    <property type="protein sequence ID" value="QEX14873.1"/>
    <property type="molecule type" value="Genomic_DNA"/>
</dbReference>
<evidence type="ECO:0000256" key="5">
    <source>
        <dbReference type="ARBA" id="ARBA00022777"/>
    </source>
</evidence>
<dbReference type="GO" id="GO:0009927">
    <property type="term" value="F:histidine phosphotransfer kinase activity"/>
    <property type="evidence" value="ECO:0007669"/>
    <property type="project" value="TreeGrafter"/>
</dbReference>
<dbReference type="SMART" id="SM00387">
    <property type="entry name" value="HATPase_c"/>
    <property type="match status" value="1"/>
</dbReference>
<organism evidence="8 9">
    <name type="scientific">Hypericibacter terrae</name>
    <dbReference type="NCBI Taxonomy" id="2602015"/>
    <lineage>
        <taxon>Bacteria</taxon>
        <taxon>Pseudomonadati</taxon>
        <taxon>Pseudomonadota</taxon>
        <taxon>Alphaproteobacteria</taxon>
        <taxon>Rhodospirillales</taxon>
        <taxon>Dongiaceae</taxon>
        <taxon>Hypericibacter</taxon>
    </lineage>
</organism>
<keyword evidence="6" id="KW-1133">Transmembrane helix</keyword>
<dbReference type="InterPro" id="IPR036097">
    <property type="entry name" value="HisK_dim/P_sf"/>
</dbReference>
<dbReference type="SMART" id="SM00388">
    <property type="entry name" value="HisKA"/>
    <property type="match status" value="1"/>
</dbReference>
<reference evidence="8 9" key="1">
    <citation type="submission" date="2019-08" db="EMBL/GenBank/DDBJ databases">
        <title>Hyperibacter terrae gen. nov., sp. nov. and Hyperibacter viscosus sp. nov., two new members in the family Rhodospirillaceae isolated from the rhizosphere of Hypericum perforatum.</title>
        <authorList>
            <person name="Noviana Z."/>
        </authorList>
    </citation>
    <scope>NUCLEOTIDE SEQUENCE [LARGE SCALE GENOMIC DNA]</scope>
    <source>
        <strain evidence="8 9">R5913</strain>
    </source>
</reference>
<dbReference type="SUPFAM" id="SSF55785">
    <property type="entry name" value="PYP-like sensor domain (PAS domain)"/>
    <property type="match status" value="2"/>
</dbReference>
<evidence type="ECO:0000256" key="3">
    <source>
        <dbReference type="ARBA" id="ARBA00022553"/>
    </source>
</evidence>
<keyword evidence="6" id="KW-0812">Transmembrane</keyword>
<dbReference type="AlphaFoldDB" id="A0A5J6MC84"/>
<dbReference type="InterPro" id="IPR005467">
    <property type="entry name" value="His_kinase_dom"/>
</dbReference>
<dbReference type="GO" id="GO:0000155">
    <property type="term" value="F:phosphorelay sensor kinase activity"/>
    <property type="evidence" value="ECO:0007669"/>
    <property type="project" value="InterPro"/>
</dbReference>
<dbReference type="GO" id="GO:0005886">
    <property type="term" value="C:plasma membrane"/>
    <property type="evidence" value="ECO:0007669"/>
    <property type="project" value="TreeGrafter"/>
</dbReference>
<keyword evidence="6" id="KW-0472">Membrane</keyword>
<evidence type="ECO:0000256" key="6">
    <source>
        <dbReference type="SAM" id="Phobius"/>
    </source>
</evidence>
<evidence type="ECO:0000313" key="8">
    <source>
        <dbReference type="EMBL" id="QEX14873.1"/>
    </source>
</evidence>
<evidence type="ECO:0000256" key="4">
    <source>
        <dbReference type="ARBA" id="ARBA00022679"/>
    </source>
</evidence>
<dbReference type="InterPro" id="IPR004358">
    <property type="entry name" value="Sig_transdc_His_kin-like_C"/>
</dbReference>
<dbReference type="Pfam" id="PF02518">
    <property type="entry name" value="HATPase_c"/>
    <property type="match status" value="1"/>
</dbReference>
<dbReference type="EC" id="2.7.13.3" evidence="2"/>
<dbReference type="Pfam" id="PF00512">
    <property type="entry name" value="HisKA"/>
    <property type="match status" value="1"/>
</dbReference>
<evidence type="ECO:0000259" key="7">
    <source>
        <dbReference type="PROSITE" id="PS50109"/>
    </source>
</evidence>
<dbReference type="FunFam" id="3.30.565.10:FF:000006">
    <property type="entry name" value="Sensor histidine kinase WalK"/>
    <property type="match status" value="1"/>
</dbReference>
<comment type="catalytic activity">
    <reaction evidence="1">
        <text>ATP + protein L-histidine = ADP + protein N-phospho-L-histidine.</text>
        <dbReference type="EC" id="2.7.13.3"/>
    </reaction>
</comment>
<name>A0A5J6MC84_9PROT</name>
<gene>
    <name evidence="8" type="ORF">FRZ44_01480</name>
</gene>
<keyword evidence="5 8" id="KW-0418">Kinase</keyword>
<feature type="domain" description="Histidine kinase" evidence="7">
    <location>
        <begin position="466"/>
        <end position="682"/>
    </location>
</feature>
<dbReference type="CDD" id="cd00130">
    <property type="entry name" value="PAS"/>
    <property type="match status" value="1"/>
</dbReference>
<dbReference type="InterPro" id="IPR003661">
    <property type="entry name" value="HisK_dim/P_dom"/>
</dbReference>
<protein>
    <recommendedName>
        <fullName evidence="2">histidine kinase</fullName>
        <ecNumber evidence="2">2.7.13.3</ecNumber>
    </recommendedName>
</protein>
<dbReference type="KEGG" id="htq:FRZ44_01480"/>
<keyword evidence="3" id="KW-0597">Phosphoprotein</keyword>
<dbReference type="SUPFAM" id="SSF55874">
    <property type="entry name" value="ATPase domain of HSP90 chaperone/DNA topoisomerase II/histidine kinase"/>
    <property type="match status" value="1"/>
</dbReference>
<evidence type="ECO:0000256" key="1">
    <source>
        <dbReference type="ARBA" id="ARBA00000085"/>
    </source>
</evidence>